<keyword evidence="1" id="KW-0812">Transmembrane</keyword>
<feature type="transmembrane region" description="Helical" evidence="1">
    <location>
        <begin position="12"/>
        <end position="33"/>
    </location>
</feature>
<accession>A0A9Q4ALC3</accession>
<feature type="transmembrane region" description="Helical" evidence="1">
    <location>
        <begin position="39"/>
        <end position="59"/>
    </location>
</feature>
<gene>
    <name evidence="2" type="ORF">NF348_02455</name>
</gene>
<keyword evidence="1" id="KW-1133">Transmembrane helix</keyword>
<protein>
    <submittedName>
        <fullName evidence="2">Uncharacterized protein</fullName>
    </submittedName>
</protein>
<keyword evidence="1" id="KW-0472">Membrane</keyword>
<dbReference type="AlphaFoldDB" id="A0A9Q4ALC3"/>
<evidence type="ECO:0000313" key="2">
    <source>
        <dbReference type="EMBL" id="MCP8885959.1"/>
    </source>
</evidence>
<dbReference type="Proteomes" id="UP001060275">
    <property type="component" value="Unassembled WGS sequence"/>
</dbReference>
<sequence length="61" mass="6490">MAWRDRPKTDRYGIIGAFVGMAIAAPIAIIFAFDSPTLTRGLIMAAGLLIGWAAGRVIASR</sequence>
<proteinExistence type="predicted"/>
<evidence type="ECO:0000256" key="1">
    <source>
        <dbReference type="SAM" id="Phobius"/>
    </source>
</evidence>
<keyword evidence="3" id="KW-1185">Reference proteome</keyword>
<evidence type="ECO:0000313" key="3">
    <source>
        <dbReference type="Proteomes" id="UP001060275"/>
    </source>
</evidence>
<organism evidence="2 3">
    <name type="scientific">Devosia ureilytica</name>
    <dbReference type="NCBI Taxonomy" id="2952754"/>
    <lineage>
        <taxon>Bacteria</taxon>
        <taxon>Pseudomonadati</taxon>
        <taxon>Pseudomonadota</taxon>
        <taxon>Alphaproteobacteria</taxon>
        <taxon>Hyphomicrobiales</taxon>
        <taxon>Devosiaceae</taxon>
        <taxon>Devosia</taxon>
    </lineage>
</organism>
<dbReference type="EMBL" id="JAMWDU010000001">
    <property type="protein sequence ID" value="MCP8885959.1"/>
    <property type="molecule type" value="Genomic_DNA"/>
</dbReference>
<reference evidence="2" key="1">
    <citation type="submission" date="2022-06" db="EMBL/GenBank/DDBJ databases">
        <title>Devosia sp. XJ19-45 genome assembly.</title>
        <authorList>
            <person name="Li B."/>
            <person name="Cai M."/>
            <person name="Nie G."/>
            <person name="Li W."/>
        </authorList>
    </citation>
    <scope>NUCLEOTIDE SEQUENCE</scope>
    <source>
        <strain evidence="2">XJ19-45</strain>
    </source>
</reference>
<comment type="caution">
    <text evidence="2">The sequence shown here is derived from an EMBL/GenBank/DDBJ whole genome shotgun (WGS) entry which is preliminary data.</text>
</comment>
<dbReference type="RefSeq" id="WP_254672847.1">
    <property type="nucleotide sequence ID" value="NZ_JAMWDU010000001.1"/>
</dbReference>
<name>A0A9Q4ALC3_9HYPH</name>